<feature type="compositionally biased region" description="Low complexity" evidence="2">
    <location>
        <begin position="126"/>
        <end position="139"/>
    </location>
</feature>
<evidence type="ECO:0000256" key="1">
    <source>
        <dbReference type="SAM" id="Coils"/>
    </source>
</evidence>
<evidence type="ECO:0000313" key="4">
    <source>
        <dbReference type="Proteomes" id="UP000015104"/>
    </source>
</evidence>
<feature type="region of interest" description="Disordered" evidence="2">
    <location>
        <begin position="932"/>
        <end position="998"/>
    </location>
</feature>
<protein>
    <submittedName>
        <fullName evidence="3">Uncharacterized protein</fullName>
    </submittedName>
</protein>
<reference evidence="3" key="2">
    <citation type="submission" date="2015-06" db="UniProtKB">
        <authorList>
            <consortium name="EnsemblMetazoa"/>
        </authorList>
    </citation>
    <scope>IDENTIFICATION</scope>
</reference>
<feature type="compositionally biased region" description="Basic and acidic residues" evidence="2">
    <location>
        <begin position="342"/>
        <end position="356"/>
    </location>
</feature>
<feature type="region of interest" description="Disordered" evidence="2">
    <location>
        <begin position="768"/>
        <end position="852"/>
    </location>
</feature>
<feature type="compositionally biased region" description="Polar residues" evidence="2">
    <location>
        <begin position="1069"/>
        <end position="1082"/>
    </location>
</feature>
<evidence type="ECO:0000256" key="2">
    <source>
        <dbReference type="SAM" id="MobiDB-lite"/>
    </source>
</evidence>
<feature type="compositionally biased region" description="Polar residues" evidence="2">
    <location>
        <begin position="786"/>
        <end position="809"/>
    </location>
</feature>
<dbReference type="Proteomes" id="UP000015104">
    <property type="component" value="Unassembled WGS sequence"/>
</dbReference>
<proteinExistence type="predicted"/>
<feature type="compositionally biased region" description="Polar residues" evidence="2">
    <location>
        <begin position="317"/>
        <end position="341"/>
    </location>
</feature>
<reference evidence="4" key="1">
    <citation type="submission" date="2011-08" db="EMBL/GenBank/DDBJ databases">
        <authorList>
            <person name="Rombauts S."/>
        </authorList>
    </citation>
    <scope>NUCLEOTIDE SEQUENCE</scope>
    <source>
        <strain evidence="4">London</strain>
    </source>
</reference>
<feature type="region of interest" description="Disordered" evidence="2">
    <location>
        <begin position="202"/>
        <end position="258"/>
    </location>
</feature>
<accession>T1K630</accession>
<dbReference type="EMBL" id="CAEY01001592">
    <property type="status" value="NOT_ANNOTATED_CDS"/>
    <property type="molecule type" value="Genomic_DNA"/>
</dbReference>
<dbReference type="HOGENOM" id="CLU_271195_0_0_1"/>
<keyword evidence="4" id="KW-1185">Reference proteome</keyword>
<name>T1K630_TETUR</name>
<feature type="compositionally biased region" description="Low complexity" evidence="2">
    <location>
        <begin position="57"/>
        <end position="71"/>
    </location>
</feature>
<feature type="compositionally biased region" description="Basic and acidic residues" evidence="2">
    <location>
        <begin position="1056"/>
        <end position="1066"/>
    </location>
</feature>
<dbReference type="AlphaFoldDB" id="T1K630"/>
<sequence>MSQKYDRDAFAFNHYIGFLRQPLKRHLSSDISYLVPSMQLPVVQISSSDQTPQTAMNYNTNNTPSPLNSSNDRPPLAVRYETSNTRSNQEPIYSAPRRQRSFRKQRSLDNQTNEGQLISTPGPNESNNQSGSLSVASSSVPHLPMTTQLQIHQQPETPAYTLKPISASTEGLIQHIISQQSQIERLSKQQDFLTQQLLLSRDTSQDAKRRGHSRARSRSTSSKNTHGGSSTSLEQVKHRSSSREKIQEQLHAQQARVQQHIQQLEAQLELIRDIRTSSRPSSRSHSREASVRSSCPPDDKNYSRRPYSADPKWLDSIPSQSDQTASSKKSTNVSNKFSTQSKARDEHQPDDFKDIQQPEQSLNKPRLILTNPSEESKDDLDENRVSDNSNTGLVVNRPTLLDQDDGIPFMDEELNDERDDGADESDELETVFEFERSKSPKGGYNEERNGAYKCEEDDEYEDWEDDEIDFYSHDVGESPEAESDPWAQLMEEDIMRARTEMDNQRSLMERQEMELAEQRQQILINSNPARQQLSAPSPITVNKMNSKSIANQNLVEQSRVSQQSNQFNVTGETFLRPNVNLIPSPVSPPRSPSPIPFSMRNETKQQPKLDSRHNYQAQFEAKQTQGNIFNFDQASIQSFQPTVHVSNQQHRLSPNYTQPGMTKVDPQINRSRSPVPENLNSLEYNYNVPPKIIDRQISTPVPYNHQSTGKPISSPDSNYLKRPSLENQPTDLMAQSSILRSKMIQPSASLASSSKNIKPKINQHNLMQTANLKQPAAPPRRKPVTPRSQSPIFGSSNASPSYRIQTNKNRMADQMLSQPKRPQRAHPMDQPFNQSTFNHQTNSTNLDGRYSPRVYSPKTMQLTDNRSDTVFRPISTKSQPKPTPMIRIDPAQSRSNLNLSSSFTNLARRSPSPQPQTVKKPFGSSFIQRIMGNSEKPEKPPKLEKFEQQQTLSPIDRPMSPSGHTLKIDMQTIRSNRSRASSPAPPNKEKSPVPKPARKIFNNKETVEAGSFVDHFNHYYAPNTEKPRRPLSQQFTNISTGDLNRMGRSVTPNRDVNSKMDSEGRLRRSGSSIRKPNNQSTANALIDAPIHFERRQTLPEITAGLGIADSTAKEEAILRNMAGKKKHSLPQDDLHEVPMLPGWEREKVATLAHEAREARMNQPTGPAVHLAAATNWLVKYKFTGRTKTELKAILSKV</sequence>
<feature type="region of interest" description="Disordered" evidence="2">
    <location>
        <begin position="46"/>
        <end position="139"/>
    </location>
</feature>
<keyword evidence="1" id="KW-0175">Coiled coil</keyword>
<dbReference type="EnsemblMetazoa" id="tetur05g08420.1">
    <property type="protein sequence ID" value="tetur05g08420.1"/>
    <property type="gene ID" value="tetur05g08420"/>
</dbReference>
<feature type="compositionally biased region" description="Polar residues" evidence="2">
    <location>
        <begin position="81"/>
        <end position="91"/>
    </location>
</feature>
<evidence type="ECO:0000313" key="3">
    <source>
        <dbReference type="EnsemblMetazoa" id="tetur05g08420.1"/>
    </source>
</evidence>
<feature type="compositionally biased region" description="Polar residues" evidence="2">
    <location>
        <begin position="831"/>
        <end position="846"/>
    </location>
</feature>
<feature type="compositionally biased region" description="Polar residues" evidence="2">
    <location>
        <begin position="218"/>
        <end position="234"/>
    </location>
</feature>
<feature type="compositionally biased region" description="Polar residues" evidence="2">
    <location>
        <begin position="108"/>
        <end position="125"/>
    </location>
</feature>
<feature type="region of interest" description="Disordered" evidence="2">
    <location>
        <begin position="1038"/>
        <end position="1082"/>
    </location>
</feature>
<feature type="compositionally biased region" description="Basic and acidic residues" evidence="2">
    <location>
        <begin position="235"/>
        <end position="248"/>
    </location>
</feature>
<feature type="compositionally biased region" description="Basic and acidic residues" evidence="2">
    <location>
        <begin position="935"/>
        <end position="947"/>
    </location>
</feature>
<feature type="coiled-coil region" evidence="1">
    <location>
        <begin position="487"/>
        <end position="521"/>
    </location>
</feature>
<organism evidence="3 4">
    <name type="scientific">Tetranychus urticae</name>
    <name type="common">Two-spotted spider mite</name>
    <dbReference type="NCBI Taxonomy" id="32264"/>
    <lineage>
        <taxon>Eukaryota</taxon>
        <taxon>Metazoa</taxon>
        <taxon>Ecdysozoa</taxon>
        <taxon>Arthropoda</taxon>
        <taxon>Chelicerata</taxon>
        <taxon>Arachnida</taxon>
        <taxon>Acari</taxon>
        <taxon>Acariformes</taxon>
        <taxon>Trombidiformes</taxon>
        <taxon>Prostigmata</taxon>
        <taxon>Eleutherengona</taxon>
        <taxon>Raphignathae</taxon>
        <taxon>Tetranychoidea</taxon>
        <taxon>Tetranychidae</taxon>
        <taxon>Tetranychus</taxon>
    </lineage>
</organism>
<feature type="region of interest" description="Disordered" evidence="2">
    <location>
        <begin position="276"/>
        <end position="395"/>
    </location>
</feature>
<feature type="compositionally biased region" description="Polar residues" evidence="2">
    <location>
        <begin position="46"/>
        <end position="56"/>
    </location>
</feature>